<organism evidence="5 6">
    <name type="scientific">Martelella mediterranea</name>
    <dbReference type="NCBI Taxonomy" id="293089"/>
    <lineage>
        <taxon>Bacteria</taxon>
        <taxon>Pseudomonadati</taxon>
        <taxon>Pseudomonadota</taxon>
        <taxon>Alphaproteobacteria</taxon>
        <taxon>Hyphomicrobiales</taxon>
        <taxon>Aurantimonadaceae</taxon>
        <taxon>Martelella</taxon>
    </lineage>
</organism>
<dbReference type="RefSeq" id="WP_132313758.1">
    <property type="nucleotide sequence ID" value="NZ_SMAR01000035.1"/>
</dbReference>
<dbReference type="EMBL" id="SMAR01000035">
    <property type="protein sequence ID" value="TCT33061.1"/>
    <property type="molecule type" value="Genomic_DNA"/>
</dbReference>
<proteinExistence type="inferred from homology"/>
<keyword evidence="6" id="KW-1185">Reference proteome</keyword>
<dbReference type="InterPro" id="IPR006059">
    <property type="entry name" value="SBP"/>
</dbReference>
<dbReference type="Proteomes" id="UP000295097">
    <property type="component" value="Unassembled WGS sequence"/>
</dbReference>
<keyword evidence="4" id="KW-0732">Signal</keyword>
<keyword evidence="3" id="KW-0574">Periplasm</keyword>
<dbReference type="GO" id="GO:0042597">
    <property type="term" value="C:periplasmic space"/>
    <property type="evidence" value="ECO:0007669"/>
    <property type="project" value="UniProtKB-SubCell"/>
</dbReference>
<comment type="caution">
    <text evidence="5">The sequence shown here is derived from an EMBL/GenBank/DDBJ whole genome shotgun (WGS) entry which is preliminary data.</text>
</comment>
<dbReference type="Pfam" id="PF01547">
    <property type="entry name" value="SBP_bac_1"/>
    <property type="match status" value="1"/>
</dbReference>
<dbReference type="PANTHER" id="PTHR43649:SF12">
    <property type="entry name" value="DIACETYLCHITOBIOSE BINDING PROTEIN DASA"/>
    <property type="match status" value="1"/>
</dbReference>
<dbReference type="SUPFAM" id="SSF53850">
    <property type="entry name" value="Periplasmic binding protein-like II"/>
    <property type="match status" value="1"/>
</dbReference>
<comment type="subcellular location">
    <subcellularLocation>
        <location evidence="1">Periplasm</location>
    </subcellularLocation>
</comment>
<evidence type="ECO:0000313" key="6">
    <source>
        <dbReference type="Proteomes" id="UP000295097"/>
    </source>
</evidence>
<name>A0A4R3NNI6_9HYPH</name>
<evidence type="ECO:0000256" key="1">
    <source>
        <dbReference type="ARBA" id="ARBA00004418"/>
    </source>
</evidence>
<sequence>MKKYSKLMTSSALVVGAMMISSGLAQARELVWLSARPENGAIVQTVRELADAYAADHPDFSLDIQVTADRASYLTKLRTLIASGEVPDFFDTDADPFARQLADAGLMVDMAAFLDEEGLTDRFYEPAIRYQQFSDGSLYLLPLEYHLEMTWYNKAMFEKYGLSVPETLDDMLALNTSLSEDGVTPIAISGTDAWPMLRYLAMVPFRDTGNDFIRNLADGDLDTEMATKAADFFQAVSQGFQPGFISTDYVTARNMFINGEAAMYRMGTWELATFSNDALPEAMKNNVGYFYLPTTPDAVTPDNEFFGNSGIGMAAFSGSFDDEAKDFLSYLLENYSDIYVAKKQLSPLKFELKDGVTYDPLFVEIKHDADNYGEEFAKPWDTLLSPDANRVINDVAFRLATGQISSEAFVSELGRLK</sequence>
<evidence type="ECO:0000256" key="2">
    <source>
        <dbReference type="ARBA" id="ARBA00008520"/>
    </source>
</evidence>
<dbReference type="OrthoDB" id="5897001at2"/>
<comment type="similarity">
    <text evidence="2">Belongs to the bacterial solute-binding protein 1 family.</text>
</comment>
<feature type="signal peptide" evidence="4">
    <location>
        <begin position="1"/>
        <end position="27"/>
    </location>
</feature>
<gene>
    <name evidence="5" type="ORF">EDC90_103523</name>
</gene>
<evidence type="ECO:0000256" key="3">
    <source>
        <dbReference type="ARBA" id="ARBA00022764"/>
    </source>
</evidence>
<reference evidence="5 6" key="1">
    <citation type="submission" date="2019-03" db="EMBL/GenBank/DDBJ databases">
        <title>Freshwater and sediment microbial communities from various areas in North America, analyzing microbe dynamics in response to fracking.</title>
        <authorList>
            <person name="Lamendella R."/>
        </authorList>
    </citation>
    <scope>NUCLEOTIDE SEQUENCE [LARGE SCALE GENOMIC DNA]</scope>
    <source>
        <strain evidence="5 6">175.2</strain>
    </source>
</reference>
<evidence type="ECO:0000313" key="5">
    <source>
        <dbReference type="EMBL" id="TCT33061.1"/>
    </source>
</evidence>
<protein>
    <submittedName>
        <fullName evidence="5">Raffinose/stachyose/melibiose transport system substrate-binding protein</fullName>
    </submittedName>
</protein>
<feature type="chain" id="PRO_5020830015" evidence="4">
    <location>
        <begin position="28"/>
        <end position="417"/>
    </location>
</feature>
<dbReference type="AlphaFoldDB" id="A0A4R3NNI6"/>
<dbReference type="InterPro" id="IPR050490">
    <property type="entry name" value="Bact_solute-bd_prot1"/>
</dbReference>
<dbReference type="Gene3D" id="3.40.190.10">
    <property type="entry name" value="Periplasmic binding protein-like II"/>
    <property type="match status" value="2"/>
</dbReference>
<dbReference type="PANTHER" id="PTHR43649">
    <property type="entry name" value="ARABINOSE-BINDING PROTEIN-RELATED"/>
    <property type="match status" value="1"/>
</dbReference>
<evidence type="ECO:0000256" key="4">
    <source>
        <dbReference type="SAM" id="SignalP"/>
    </source>
</evidence>
<accession>A0A4R3NNI6</accession>